<dbReference type="NCBIfam" id="NF045515">
    <property type="entry name" value="Glp_gephyrin"/>
    <property type="match status" value="1"/>
</dbReference>
<dbReference type="InterPro" id="IPR036425">
    <property type="entry name" value="MoaB/Mog-like_dom_sf"/>
</dbReference>
<dbReference type="SUPFAM" id="SSF63882">
    <property type="entry name" value="MoeA N-terminal region -like"/>
    <property type="match status" value="1"/>
</dbReference>
<dbReference type="SUPFAM" id="SSF63867">
    <property type="entry name" value="MoeA C-terminal domain-like"/>
    <property type="match status" value="1"/>
</dbReference>
<dbReference type="Gene3D" id="3.90.105.10">
    <property type="entry name" value="Molybdopterin biosynthesis moea protein, domain 2"/>
    <property type="match status" value="1"/>
</dbReference>
<evidence type="ECO:0000313" key="7">
    <source>
        <dbReference type="Proteomes" id="UP001060771"/>
    </source>
</evidence>
<dbReference type="GeneID" id="76206618"/>
<organism evidence="5 6">
    <name type="scientific">Vulcanisaeta souniana JCM 11219</name>
    <dbReference type="NCBI Taxonomy" id="1293586"/>
    <lineage>
        <taxon>Archaea</taxon>
        <taxon>Thermoproteota</taxon>
        <taxon>Thermoprotei</taxon>
        <taxon>Thermoproteales</taxon>
        <taxon>Thermoproteaceae</taxon>
        <taxon>Vulcanisaeta</taxon>
    </lineage>
</organism>
<keyword evidence="7" id="KW-1185">Reference proteome</keyword>
<dbReference type="GO" id="GO:0005737">
    <property type="term" value="C:cytoplasm"/>
    <property type="evidence" value="ECO:0007669"/>
    <property type="project" value="TreeGrafter"/>
</dbReference>
<dbReference type="EMBL" id="BMNM01000001">
    <property type="protein sequence ID" value="GGI68911.1"/>
    <property type="molecule type" value="Genomic_DNA"/>
</dbReference>
<dbReference type="InterPro" id="IPR036688">
    <property type="entry name" value="MoeA_C_domain_IV_sf"/>
</dbReference>
<dbReference type="RefSeq" id="WP_188602344.1">
    <property type="nucleotide sequence ID" value="NZ_AP026830.1"/>
</dbReference>
<sequence length="421" mass="45521">MGFKETMTVDQVLNEVIKYIRHVPRIIEMAITEALNKYLAEDVTARFDVPGFNRSAVDGYAVRSVDTFGASPTNPITLRVIGFMAVGDDPSKYVLNPGEAVEISTGAPLPINADAVVMYEDSRRSGNLVEVLRPAPPMGNVSRRGEDVRANETMLRRGMKLLPWDLGVLASMGIYKVRVFSPRIAIISTGNELIEVVDAPINGPPPGKVINSSRFVIDGLLRSLGCEPMYLGIVGDDEDGIARIVGNALGDHDAVITTGGVSVGKVDYTIKAVMRLNPEYISHGLSIRPGKPNSIAVVNGKPVFMLSGFPVAAATGFDVLVRPVLLHMMNATDDPKPTVRGILTRRVSTPVNTRSFVRVMAYMGKDGKVYVEPLALTGSGVLSTLVRGNGILVIPENREGFDEGDEVEVILNRPLFIEKPQ</sequence>
<dbReference type="CDD" id="cd00887">
    <property type="entry name" value="MoeA"/>
    <property type="match status" value="1"/>
</dbReference>
<evidence type="ECO:0000259" key="3">
    <source>
        <dbReference type="SMART" id="SM00852"/>
    </source>
</evidence>
<dbReference type="InterPro" id="IPR036135">
    <property type="entry name" value="MoeA_linker/N_sf"/>
</dbReference>
<evidence type="ECO:0000313" key="6">
    <source>
        <dbReference type="Proteomes" id="UP000657075"/>
    </source>
</evidence>
<dbReference type="AlphaFoldDB" id="A0A830E6V0"/>
<reference evidence="5" key="1">
    <citation type="journal article" date="2014" name="Int. J. Syst. Evol. Microbiol.">
        <title>Complete genome sequence of Corynebacterium casei LMG S-19264T (=DSM 44701T), isolated from a smear-ripened cheese.</title>
        <authorList>
            <consortium name="US DOE Joint Genome Institute (JGI-PGF)"/>
            <person name="Walter F."/>
            <person name="Albersmeier A."/>
            <person name="Kalinowski J."/>
            <person name="Ruckert C."/>
        </authorList>
    </citation>
    <scope>NUCLEOTIDE SEQUENCE</scope>
    <source>
        <strain evidence="5">JCM 11219</strain>
    </source>
</reference>
<proteinExistence type="predicted"/>
<dbReference type="PANTHER" id="PTHR10192:SF19">
    <property type="entry name" value="MOLYBDOPTERIN BIOSYNTHESIS PROTEIN MJ0666-RELATED"/>
    <property type="match status" value="1"/>
</dbReference>
<dbReference type="Pfam" id="PF00994">
    <property type="entry name" value="MoCF_biosynth"/>
    <property type="match status" value="1"/>
</dbReference>
<accession>A0A830E6V0</accession>
<reference evidence="5" key="2">
    <citation type="submission" date="2020-09" db="EMBL/GenBank/DDBJ databases">
        <authorList>
            <person name="Sun Q."/>
            <person name="Ohkuma M."/>
        </authorList>
    </citation>
    <scope>NUCLEOTIDE SEQUENCE</scope>
    <source>
        <strain evidence="5">JCM 11219</strain>
    </source>
</reference>
<name>A0A830E6V0_9CREN</name>
<dbReference type="EMBL" id="AP026830">
    <property type="protein sequence ID" value="BDR91978.1"/>
    <property type="molecule type" value="Genomic_DNA"/>
</dbReference>
<evidence type="ECO:0000313" key="4">
    <source>
        <dbReference type="EMBL" id="BDR91978.1"/>
    </source>
</evidence>
<dbReference type="Pfam" id="PF03453">
    <property type="entry name" value="MoeA_N"/>
    <property type="match status" value="1"/>
</dbReference>
<dbReference type="SUPFAM" id="SSF53218">
    <property type="entry name" value="Molybdenum cofactor biosynthesis proteins"/>
    <property type="match status" value="1"/>
</dbReference>
<reference evidence="7" key="3">
    <citation type="submission" date="2022-09" db="EMBL/GenBank/DDBJ databases">
        <title>Complete genome sequence of Vulcanisaeta souniana.</title>
        <authorList>
            <person name="Kato S."/>
            <person name="Itoh T."/>
            <person name="Ohkuma M."/>
        </authorList>
    </citation>
    <scope>NUCLEOTIDE SEQUENCE [LARGE SCALE GENOMIC DNA]</scope>
    <source>
        <strain evidence="7">JCM 11219</strain>
    </source>
</reference>
<dbReference type="PROSITE" id="PS01079">
    <property type="entry name" value="MOCF_BIOSYNTHESIS_2"/>
    <property type="match status" value="1"/>
</dbReference>
<dbReference type="Gene3D" id="3.40.980.10">
    <property type="entry name" value="MoaB/Mog-like domain"/>
    <property type="match status" value="1"/>
</dbReference>
<reference evidence="4" key="4">
    <citation type="journal article" date="2023" name="Microbiol. Resour. Announc.">
        <title>Complete Genome Sequence of Vulcanisaeta souniana Strain IC-059, a Hyperthermophilic Archaeon Isolated from Hot Spring Water in Japan.</title>
        <authorList>
            <person name="Kato S."/>
            <person name="Itoh T."/>
            <person name="Wu L."/>
            <person name="Ma J."/>
            <person name="Ohkuma M."/>
        </authorList>
    </citation>
    <scope>NUCLEOTIDE SEQUENCE</scope>
    <source>
        <strain evidence="4">JCM 11219</strain>
    </source>
</reference>
<comment type="pathway">
    <text evidence="1">Cofactor biosynthesis; molybdopterin biosynthesis.</text>
</comment>
<dbReference type="Proteomes" id="UP000657075">
    <property type="component" value="Unassembled WGS sequence"/>
</dbReference>
<dbReference type="Pfam" id="PF03454">
    <property type="entry name" value="MoeA_C"/>
    <property type="match status" value="1"/>
</dbReference>
<evidence type="ECO:0000256" key="1">
    <source>
        <dbReference type="ARBA" id="ARBA00005046"/>
    </source>
</evidence>
<dbReference type="PANTHER" id="PTHR10192">
    <property type="entry name" value="MOLYBDOPTERIN BIOSYNTHESIS PROTEIN"/>
    <property type="match status" value="1"/>
</dbReference>
<dbReference type="Proteomes" id="UP001060771">
    <property type="component" value="Chromosome"/>
</dbReference>
<dbReference type="GO" id="GO:0061599">
    <property type="term" value="F:molybdopterin molybdotransferase activity"/>
    <property type="evidence" value="ECO:0007669"/>
    <property type="project" value="TreeGrafter"/>
</dbReference>
<dbReference type="InterPro" id="IPR005111">
    <property type="entry name" value="MoeA_C_domain_IV"/>
</dbReference>
<dbReference type="UniPathway" id="UPA00344"/>
<evidence type="ECO:0000256" key="2">
    <source>
        <dbReference type="ARBA" id="ARBA00023150"/>
    </source>
</evidence>
<dbReference type="InterPro" id="IPR008284">
    <property type="entry name" value="MoCF_biosynth_CS"/>
</dbReference>
<dbReference type="InterPro" id="IPR005110">
    <property type="entry name" value="MoeA_linker/N"/>
</dbReference>
<dbReference type="GO" id="GO:0006777">
    <property type="term" value="P:Mo-molybdopterin cofactor biosynthetic process"/>
    <property type="evidence" value="ECO:0007669"/>
    <property type="project" value="UniProtKB-KW"/>
</dbReference>
<evidence type="ECO:0000313" key="5">
    <source>
        <dbReference type="EMBL" id="GGI68911.1"/>
    </source>
</evidence>
<dbReference type="Gene3D" id="2.170.190.11">
    <property type="entry name" value="Molybdopterin biosynthesis moea protein, domain 3"/>
    <property type="match status" value="1"/>
</dbReference>
<gene>
    <name evidence="5" type="ORF">GCM10007112_02340</name>
    <name evidence="4" type="ORF">Vsou_10710</name>
</gene>
<dbReference type="Gene3D" id="2.40.340.10">
    <property type="entry name" value="MoeA, C-terminal, domain IV"/>
    <property type="match status" value="1"/>
</dbReference>
<keyword evidence="2" id="KW-0501">Molybdenum cofactor biosynthesis</keyword>
<dbReference type="SMART" id="SM00852">
    <property type="entry name" value="MoCF_biosynth"/>
    <property type="match status" value="1"/>
</dbReference>
<protein>
    <submittedName>
        <fullName evidence="5">Molybdopterin molybdenumtransferase MoeA</fullName>
    </submittedName>
</protein>
<dbReference type="OrthoDB" id="31371at2157"/>
<feature type="domain" description="MoaB/Mog" evidence="3">
    <location>
        <begin position="185"/>
        <end position="327"/>
    </location>
</feature>
<dbReference type="InterPro" id="IPR038987">
    <property type="entry name" value="MoeA-like"/>
</dbReference>
<dbReference type="NCBIfam" id="TIGR00177">
    <property type="entry name" value="molyb_syn"/>
    <property type="match status" value="1"/>
</dbReference>
<dbReference type="InterPro" id="IPR001453">
    <property type="entry name" value="MoaB/Mog_dom"/>
</dbReference>